<keyword evidence="2" id="KW-0812">Transmembrane</keyword>
<keyword evidence="4" id="KW-1185">Reference proteome</keyword>
<gene>
    <name evidence="3" type="ORF">Poly41_45360</name>
</gene>
<feature type="transmembrane region" description="Helical" evidence="2">
    <location>
        <begin position="32"/>
        <end position="52"/>
    </location>
</feature>
<evidence type="ECO:0000256" key="2">
    <source>
        <dbReference type="SAM" id="Phobius"/>
    </source>
</evidence>
<dbReference type="OrthoDB" id="244263at2"/>
<proteinExistence type="predicted"/>
<evidence type="ECO:0000256" key="1">
    <source>
        <dbReference type="SAM" id="MobiDB-lite"/>
    </source>
</evidence>
<dbReference type="Proteomes" id="UP000319143">
    <property type="component" value="Unassembled WGS sequence"/>
</dbReference>
<dbReference type="RefSeq" id="WP_146528774.1">
    <property type="nucleotide sequence ID" value="NZ_SJPV01000008.1"/>
</dbReference>
<comment type="caution">
    <text evidence="3">The sequence shown here is derived from an EMBL/GenBank/DDBJ whole genome shotgun (WGS) entry which is preliminary data.</text>
</comment>
<evidence type="ECO:0008006" key="5">
    <source>
        <dbReference type="Google" id="ProtNLM"/>
    </source>
</evidence>
<reference evidence="3 4" key="1">
    <citation type="submission" date="2019-02" db="EMBL/GenBank/DDBJ databases">
        <title>Deep-cultivation of Planctomycetes and their phenomic and genomic characterization uncovers novel biology.</title>
        <authorList>
            <person name="Wiegand S."/>
            <person name="Jogler M."/>
            <person name="Boedeker C."/>
            <person name="Pinto D."/>
            <person name="Vollmers J."/>
            <person name="Rivas-Marin E."/>
            <person name="Kohn T."/>
            <person name="Peeters S.H."/>
            <person name="Heuer A."/>
            <person name="Rast P."/>
            <person name="Oberbeckmann S."/>
            <person name="Bunk B."/>
            <person name="Jeske O."/>
            <person name="Meyerdierks A."/>
            <person name="Storesund J.E."/>
            <person name="Kallscheuer N."/>
            <person name="Luecker S."/>
            <person name="Lage O.M."/>
            <person name="Pohl T."/>
            <person name="Merkel B.J."/>
            <person name="Hornburger P."/>
            <person name="Mueller R.-W."/>
            <person name="Bruemmer F."/>
            <person name="Labrenz M."/>
            <person name="Spormann A.M."/>
            <person name="Op Den Camp H."/>
            <person name="Overmann J."/>
            <person name="Amann R."/>
            <person name="Jetten M.S.M."/>
            <person name="Mascher T."/>
            <person name="Medema M.H."/>
            <person name="Devos D.P."/>
            <person name="Kaster A.-K."/>
            <person name="Ovreas L."/>
            <person name="Rohde M."/>
            <person name="Galperin M.Y."/>
            <person name="Jogler C."/>
        </authorList>
    </citation>
    <scope>NUCLEOTIDE SEQUENCE [LARGE SCALE GENOMIC DNA]</scope>
    <source>
        <strain evidence="3 4">Poly41</strain>
    </source>
</reference>
<accession>A0A5C6DCI9</accession>
<name>A0A5C6DCI9_9BACT</name>
<sequence>MKNDDYRFDSIERSQRQQTRQRRDNQSRRRRLYWIGTLLGIALLALAGPSLISHSPIGRSLAEGVVAQYGVDAEVGALRVGWITPLRISDLTLTGRQAGSTIRIAELDTELTVMDLVNQAGSELGVLSLRGVDVQCSIQDGQSSIEQDLKLFWDQPSSGEAITATVNVHELTMAVTDTVTKETWILSQASTEMEWLANQVETRFAGVLAEPRGSQGSLQGSVAFDTAARGVTSSDSVWQFEIVADSLPLSVSSLLRRRFTDLAAQIPAQLTGDATGSIQIQGAADGKIEAMVKQFQVRNLAAANPQSSSKQWTNKLATLDGRLQIKDSYVIGNGLVATTDFASIQLDGAFSTSITLVGASNNPLRWLDALEGVASAELDLASFDRAMPGVLPIRREAELVSGRIVAVIESLPSDHLRRRRLSLRSDAIRGRSNGQPVMVAPLELTAIVSSDSERIRAEQFNLSSSFATASGQGGLQTGSTDIEVDFGRLADTLRPMVDIPDSTLAGSARGTIKWAASGQNEWRLIGSADARELSIAMPSGKQLRQESLRVEVDAVGKWNAARLDSLDVAHATLSSPGLSLRAELVQAILDPDANAAFPIRIQGEGRLENLADTFAPWMPAEVHGLDGGFTMNARADVSASGDGRLTATVVNLTEPRIAYGELDLGQPWLKLQFEGDYNWITSELQCQTMTVEGDAVSAAVQGEWTAENTDLEIAWKAMLQRVQSSVKKRMVSQPMPTMTSVGYRSGQSVDSENWLVMGDCDGRFIISQQDHLLRVETELVGKRFAIVQPATASAAAQRTGPLVPAMQQGPQRNTAAASHVVWAEPNVKVNGVVALDPKTGKLVTDSLQVASDWFATNLSGHAVWNAEQGSLAMKGPARIKMDEVATRVSPLAGVALNVYGVHETPIEINVSRKPDGQIALDISGHLGWQSGQVAGVDFGEATIPIRLTETTVFVSRSAVPVGRGKLNLAGDVNYRPGPLWMRIEPGRIAESVRVTPEMTDRWLKYLAPLASQATRIEGTLGAEIDEAIVVFDAPSQSRVVGRLNIEALQMDAGPMGSQIIGGMQQLRALSQATSPQTTAAASSTLIRMPAQTVDFVLDHGVVNHKRMYFDIDRANVVTSGNVTLDGRLDLVAQIPLDERWLGSDLRGLAGQPVTLPVDGTLSRPSLDSSGVRKVVSQLGIQTIQSNAENYLQKQVGKGIERLFGR</sequence>
<dbReference type="EMBL" id="SJPV01000008">
    <property type="protein sequence ID" value="TWU34388.1"/>
    <property type="molecule type" value="Genomic_DNA"/>
</dbReference>
<feature type="region of interest" description="Disordered" evidence="1">
    <location>
        <begin position="1"/>
        <end position="25"/>
    </location>
</feature>
<keyword evidence="2" id="KW-0472">Membrane</keyword>
<evidence type="ECO:0000313" key="3">
    <source>
        <dbReference type="EMBL" id="TWU34388.1"/>
    </source>
</evidence>
<organism evidence="3 4">
    <name type="scientific">Novipirellula artificiosorum</name>
    <dbReference type="NCBI Taxonomy" id="2528016"/>
    <lineage>
        <taxon>Bacteria</taxon>
        <taxon>Pseudomonadati</taxon>
        <taxon>Planctomycetota</taxon>
        <taxon>Planctomycetia</taxon>
        <taxon>Pirellulales</taxon>
        <taxon>Pirellulaceae</taxon>
        <taxon>Novipirellula</taxon>
    </lineage>
</organism>
<dbReference type="AlphaFoldDB" id="A0A5C6DCI9"/>
<keyword evidence="2" id="KW-1133">Transmembrane helix</keyword>
<protein>
    <recommendedName>
        <fullName evidence="5">AsmA-like C-terminal domain-containing protein</fullName>
    </recommendedName>
</protein>
<evidence type="ECO:0000313" key="4">
    <source>
        <dbReference type="Proteomes" id="UP000319143"/>
    </source>
</evidence>